<feature type="transmembrane region" description="Helical" evidence="13">
    <location>
        <begin position="58"/>
        <end position="79"/>
    </location>
</feature>
<dbReference type="InterPro" id="IPR048279">
    <property type="entry name" value="MdtK-like"/>
</dbReference>
<dbReference type="PIRSF" id="PIRSF006603">
    <property type="entry name" value="DinF"/>
    <property type="match status" value="1"/>
</dbReference>
<organism evidence="14 15">
    <name type="scientific">Maledivibacter halophilus</name>
    <dbReference type="NCBI Taxonomy" id="36842"/>
    <lineage>
        <taxon>Bacteria</taxon>
        <taxon>Bacillati</taxon>
        <taxon>Bacillota</taxon>
        <taxon>Clostridia</taxon>
        <taxon>Peptostreptococcales</taxon>
        <taxon>Caminicellaceae</taxon>
        <taxon>Maledivibacter</taxon>
    </lineage>
</organism>
<dbReference type="NCBIfam" id="TIGR00797">
    <property type="entry name" value="matE"/>
    <property type="match status" value="1"/>
</dbReference>
<dbReference type="PANTHER" id="PTHR43298:SF2">
    <property type="entry name" value="FMN_FAD EXPORTER YEEO-RELATED"/>
    <property type="match status" value="1"/>
</dbReference>
<dbReference type="STRING" id="36842.SAMN02194393_00206"/>
<evidence type="ECO:0000256" key="1">
    <source>
        <dbReference type="ARBA" id="ARBA00003408"/>
    </source>
</evidence>
<feature type="transmembrane region" description="Helical" evidence="13">
    <location>
        <begin position="418"/>
        <end position="439"/>
    </location>
</feature>
<dbReference type="GO" id="GO:0042910">
    <property type="term" value="F:xenobiotic transmembrane transporter activity"/>
    <property type="evidence" value="ECO:0007669"/>
    <property type="project" value="InterPro"/>
</dbReference>
<name>A0A1T5ICB3_9FIRM</name>
<comment type="subcellular location">
    <subcellularLocation>
        <location evidence="2">Cell membrane</location>
        <topology evidence="2">Multi-pass membrane protein</topology>
    </subcellularLocation>
</comment>
<feature type="transmembrane region" description="Helical" evidence="13">
    <location>
        <begin position="200"/>
        <end position="222"/>
    </location>
</feature>
<feature type="transmembrane region" description="Helical" evidence="13">
    <location>
        <begin position="288"/>
        <end position="308"/>
    </location>
</feature>
<comment type="similarity">
    <text evidence="3">Belongs to the multi antimicrobial extrusion (MATE) (TC 2.A.66.1) family.</text>
</comment>
<evidence type="ECO:0000256" key="8">
    <source>
        <dbReference type="ARBA" id="ARBA00022692"/>
    </source>
</evidence>
<evidence type="ECO:0000256" key="6">
    <source>
        <dbReference type="ARBA" id="ARBA00022449"/>
    </source>
</evidence>
<dbReference type="InterPro" id="IPR002528">
    <property type="entry name" value="MATE_fam"/>
</dbReference>
<keyword evidence="15" id="KW-1185">Reference proteome</keyword>
<keyword evidence="7" id="KW-1003">Cell membrane</keyword>
<feature type="transmembrane region" description="Helical" evidence="13">
    <location>
        <begin position="21"/>
        <end position="38"/>
    </location>
</feature>
<feature type="transmembrane region" description="Helical" evidence="13">
    <location>
        <begin position="172"/>
        <end position="194"/>
    </location>
</feature>
<evidence type="ECO:0000313" key="14">
    <source>
        <dbReference type="EMBL" id="SKC36834.1"/>
    </source>
</evidence>
<keyword evidence="10" id="KW-0406">Ion transport</keyword>
<feature type="transmembrane region" description="Helical" evidence="13">
    <location>
        <begin position="130"/>
        <end position="151"/>
    </location>
</feature>
<evidence type="ECO:0000256" key="10">
    <source>
        <dbReference type="ARBA" id="ARBA00023065"/>
    </source>
</evidence>
<evidence type="ECO:0000256" key="5">
    <source>
        <dbReference type="ARBA" id="ARBA00022448"/>
    </source>
</evidence>
<evidence type="ECO:0000256" key="13">
    <source>
        <dbReference type="SAM" id="Phobius"/>
    </source>
</evidence>
<keyword evidence="9 13" id="KW-1133">Transmembrane helix</keyword>
<dbReference type="RefSeq" id="WP_079488686.1">
    <property type="nucleotide sequence ID" value="NZ_FUZT01000001.1"/>
</dbReference>
<comment type="function">
    <text evidence="1">Multidrug efflux pump.</text>
</comment>
<dbReference type="InterPro" id="IPR050222">
    <property type="entry name" value="MATE_MdtK"/>
</dbReference>
<reference evidence="14 15" key="1">
    <citation type="submission" date="2017-02" db="EMBL/GenBank/DDBJ databases">
        <authorList>
            <person name="Peterson S.W."/>
        </authorList>
    </citation>
    <scope>NUCLEOTIDE SEQUENCE [LARGE SCALE GENOMIC DNA]</scope>
    <source>
        <strain evidence="14 15">M1</strain>
    </source>
</reference>
<proteinExistence type="inferred from homology"/>
<feature type="transmembrane region" description="Helical" evidence="13">
    <location>
        <begin position="320"/>
        <end position="341"/>
    </location>
</feature>
<dbReference type="AlphaFoldDB" id="A0A1T5ICB3"/>
<evidence type="ECO:0000256" key="12">
    <source>
        <dbReference type="ARBA" id="ARBA00031636"/>
    </source>
</evidence>
<accession>A0A1T5ICB3</accession>
<keyword evidence="8 13" id="KW-0812">Transmembrane</keyword>
<dbReference type="GO" id="GO:0015297">
    <property type="term" value="F:antiporter activity"/>
    <property type="evidence" value="ECO:0007669"/>
    <property type="project" value="UniProtKB-KW"/>
</dbReference>
<dbReference type="PANTHER" id="PTHR43298">
    <property type="entry name" value="MULTIDRUG RESISTANCE PROTEIN NORM-RELATED"/>
    <property type="match status" value="1"/>
</dbReference>
<gene>
    <name evidence="14" type="ORF">SAMN02194393_00206</name>
</gene>
<keyword evidence="6" id="KW-0050">Antiport</keyword>
<dbReference type="GO" id="GO:0006811">
    <property type="term" value="P:monoatomic ion transport"/>
    <property type="evidence" value="ECO:0007669"/>
    <property type="project" value="UniProtKB-KW"/>
</dbReference>
<dbReference type="Pfam" id="PF01554">
    <property type="entry name" value="MatE"/>
    <property type="match status" value="2"/>
</dbReference>
<feature type="transmembrane region" description="Helical" evidence="13">
    <location>
        <begin position="361"/>
        <end position="383"/>
    </location>
</feature>
<keyword evidence="5" id="KW-0813">Transport</keyword>
<dbReference type="CDD" id="cd13144">
    <property type="entry name" value="MATE_like_4"/>
    <property type="match status" value="1"/>
</dbReference>
<dbReference type="GO" id="GO:0005886">
    <property type="term" value="C:plasma membrane"/>
    <property type="evidence" value="ECO:0007669"/>
    <property type="project" value="UniProtKB-SubCell"/>
</dbReference>
<dbReference type="EMBL" id="FUZT01000001">
    <property type="protein sequence ID" value="SKC36834.1"/>
    <property type="molecule type" value="Genomic_DNA"/>
</dbReference>
<feature type="transmembrane region" description="Helical" evidence="13">
    <location>
        <begin position="390"/>
        <end position="412"/>
    </location>
</feature>
<sequence>MNNNKDNKMGTMPIPKLMFTMSLPAIISMMVQALYNVVDSIFVSKIGEEALTAVSLAFPIQLIIIATFLGIGTGVNSLISRKIGQKDIDSATNAAEHGFLLSGVLYIVIVITGALFAGGFISLFTEDTTIINYGIGYIKIIMLFSFGRLFAQAAMSTLQGSGEMVKPMKAQLIGAITNIILDPILIFGYLGFPAMGVEGAAIATVTAQIISMIYINIVLFRGNNYIRLDLKKFKYSGSIIKQIMIVGLPVAAMQGLSSIMLTGLNFILASFTETAVAVMGVYYKLQSFVFMPIFGLSQGTMPIIGYNFGAKNRDRLMSAVKIAMIAAVSFMTLGMVVFQLFPVSLLSLFNSTPDMTEIGVVAFRIISLGFPLAAASIVLSVSFQGMGDAYISLIVSFIRQIIVLLPVSYILGKIAGLNAVWFGFFISETIALVMVIYFFRKAYKTKLLAWE</sequence>
<evidence type="ECO:0000256" key="3">
    <source>
        <dbReference type="ARBA" id="ARBA00010199"/>
    </source>
</evidence>
<feature type="transmembrane region" description="Helical" evidence="13">
    <location>
        <begin position="243"/>
        <end position="268"/>
    </location>
</feature>
<evidence type="ECO:0000313" key="15">
    <source>
        <dbReference type="Proteomes" id="UP000190285"/>
    </source>
</evidence>
<dbReference type="Proteomes" id="UP000190285">
    <property type="component" value="Unassembled WGS sequence"/>
</dbReference>
<evidence type="ECO:0000256" key="9">
    <source>
        <dbReference type="ARBA" id="ARBA00022989"/>
    </source>
</evidence>
<protein>
    <recommendedName>
        <fullName evidence="4">Probable multidrug resistance protein NorM</fullName>
    </recommendedName>
    <alternativeName>
        <fullName evidence="12">Multidrug-efflux transporter</fullName>
    </alternativeName>
</protein>
<evidence type="ECO:0000256" key="2">
    <source>
        <dbReference type="ARBA" id="ARBA00004651"/>
    </source>
</evidence>
<evidence type="ECO:0000256" key="4">
    <source>
        <dbReference type="ARBA" id="ARBA00020268"/>
    </source>
</evidence>
<evidence type="ECO:0000256" key="11">
    <source>
        <dbReference type="ARBA" id="ARBA00023136"/>
    </source>
</evidence>
<evidence type="ECO:0000256" key="7">
    <source>
        <dbReference type="ARBA" id="ARBA00022475"/>
    </source>
</evidence>
<feature type="transmembrane region" description="Helical" evidence="13">
    <location>
        <begin position="99"/>
        <end position="124"/>
    </location>
</feature>
<keyword evidence="11 13" id="KW-0472">Membrane</keyword>
<dbReference type="OrthoDB" id="9811110at2"/>